<feature type="compositionally biased region" description="Low complexity" evidence="6">
    <location>
        <begin position="24"/>
        <end position="35"/>
    </location>
</feature>
<evidence type="ECO:0000256" key="1">
    <source>
        <dbReference type="ARBA" id="ARBA00004707"/>
    </source>
</evidence>
<comment type="domain">
    <text evidence="5">The N-terminal unstructured half of Pup provides a signal required to initiate unfolding and degradation by the proteasome but is not needed for pupylation, while the C-terminal helical half of Pup interacts with ARC to target proteins to the proteasome.</text>
</comment>
<proteinExistence type="inferred from homology"/>
<dbReference type="EMBL" id="JBGFTU010000002">
    <property type="protein sequence ID" value="MEZ0163509.1"/>
    <property type="molecule type" value="Genomic_DNA"/>
</dbReference>
<comment type="PTM">
    <text evidence="5">Is modified by deamidation of its C-terminal glutamine to glutamate by the deamidase Dop, a prerequisite to the subsequent pupylation process.</text>
</comment>
<comment type="caution">
    <text evidence="7">The sequence shown here is derived from an EMBL/GenBank/DDBJ whole genome shotgun (WGS) entry which is preliminary data.</text>
</comment>
<comment type="function">
    <text evidence="5">Protein modifier that is covalently attached to lysine residues of substrate proteins, thereby targeting them for proteasomal degradation. The tagging system is termed pupylation.</text>
</comment>
<dbReference type="Pfam" id="PF05639">
    <property type="entry name" value="Pup"/>
    <property type="match status" value="1"/>
</dbReference>
<feature type="region of interest" description="Disordered" evidence="6">
    <location>
        <begin position="1"/>
        <end position="39"/>
    </location>
</feature>
<keyword evidence="8" id="KW-1185">Reference proteome</keyword>
<evidence type="ECO:0000256" key="5">
    <source>
        <dbReference type="HAMAP-Rule" id="MF_02106"/>
    </source>
</evidence>
<dbReference type="RefSeq" id="WP_370439766.1">
    <property type="nucleotide sequence ID" value="NZ_JBGFTU010000002.1"/>
</dbReference>
<evidence type="ECO:0000256" key="3">
    <source>
        <dbReference type="ARBA" id="ARBA00016748"/>
    </source>
</evidence>
<sequence length="69" mass="7406">MPGQEQQRPSRREDETEDVPAVPAQGAGQASATSSETDADVDALLDEIDEVLESNSEEFVRGFVQKGGQ</sequence>
<keyword evidence="5" id="KW-1017">Isopeptide bond</keyword>
<keyword evidence="5" id="KW-0833">Ubl conjugation pathway</keyword>
<comment type="pathway">
    <text evidence="1 5">Protein degradation; proteasomal Pup-dependent pathway.</text>
</comment>
<accession>A0ABV4GWQ4</accession>
<evidence type="ECO:0000256" key="6">
    <source>
        <dbReference type="SAM" id="MobiDB-lite"/>
    </source>
</evidence>
<organism evidence="7 8">
    <name type="scientific">Kineococcus halophytocola</name>
    <dbReference type="NCBI Taxonomy" id="3234027"/>
    <lineage>
        <taxon>Bacteria</taxon>
        <taxon>Bacillati</taxon>
        <taxon>Actinomycetota</taxon>
        <taxon>Actinomycetes</taxon>
        <taxon>Kineosporiales</taxon>
        <taxon>Kineosporiaceae</taxon>
        <taxon>Kineococcus</taxon>
    </lineage>
</organism>
<evidence type="ECO:0000313" key="8">
    <source>
        <dbReference type="Proteomes" id="UP001565927"/>
    </source>
</evidence>
<comment type="subunit">
    <text evidence="5">Strongly interacts with the proteasome-associated ATPase ARC through a hydrophobic interface; the interacting region of Pup lies in its C-terminal half. There is one Pup binding site per ARC hexamer ring.</text>
</comment>
<comment type="similarity">
    <text evidence="2 5">Belongs to the prokaryotic ubiquitin-like protein family.</text>
</comment>
<evidence type="ECO:0000313" key="7">
    <source>
        <dbReference type="EMBL" id="MEZ0163509.1"/>
    </source>
</evidence>
<dbReference type="NCBIfam" id="TIGR03687">
    <property type="entry name" value="pupylate_cterm"/>
    <property type="match status" value="1"/>
</dbReference>
<gene>
    <name evidence="5" type="primary">pup</name>
    <name evidence="7" type="ORF">AB2L27_01870</name>
</gene>
<feature type="modified residue" description="Deamidated glutamine" evidence="5">
    <location>
        <position position="69"/>
    </location>
</feature>
<reference evidence="7 8" key="1">
    <citation type="submission" date="2024-07" db="EMBL/GenBank/DDBJ databases">
        <authorList>
            <person name="Thanompreechachai J."/>
            <person name="Duangmal K."/>
        </authorList>
    </citation>
    <scope>NUCLEOTIDE SEQUENCE [LARGE SCALE GENOMIC DNA]</scope>
    <source>
        <strain evidence="7 8">LSe6-4</strain>
    </source>
</reference>
<evidence type="ECO:0000256" key="4">
    <source>
        <dbReference type="ARBA" id="ARBA00032321"/>
    </source>
</evidence>
<protein>
    <recommendedName>
        <fullName evidence="3 5">Prokaryotic ubiquitin-like protein Pup</fullName>
    </recommendedName>
    <alternativeName>
        <fullName evidence="4 5">Bacterial ubiquitin-like modifier</fullName>
    </alternativeName>
</protein>
<dbReference type="HAMAP" id="MF_02106">
    <property type="entry name" value="Pup"/>
    <property type="match status" value="1"/>
</dbReference>
<feature type="cross-link" description="Isoglutamyl lysine isopeptide (Gln-Lys) (interchain with K-? in acceptor proteins)" evidence="5">
    <location>
        <position position="69"/>
    </location>
</feature>
<name>A0ABV4GWQ4_9ACTN</name>
<dbReference type="Proteomes" id="UP001565927">
    <property type="component" value="Unassembled WGS sequence"/>
</dbReference>
<dbReference type="InterPro" id="IPR008515">
    <property type="entry name" value="Ubiquitin-like_Pup"/>
</dbReference>
<feature type="region of interest" description="ARC ATPase binding" evidence="5">
    <location>
        <begin position="26"/>
        <end position="63"/>
    </location>
</feature>
<evidence type="ECO:0000256" key="2">
    <source>
        <dbReference type="ARBA" id="ARBA00010616"/>
    </source>
</evidence>